<dbReference type="AlphaFoldDB" id="A0A835QUB2"/>
<evidence type="ECO:0000256" key="3">
    <source>
        <dbReference type="ARBA" id="ARBA00023175"/>
    </source>
</evidence>
<dbReference type="GO" id="GO:0005874">
    <property type="term" value="C:microtubule"/>
    <property type="evidence" value="ECO:0007669"/>
    <property type="project" value="UniProtKB-KW"/>
</dbReference>
<keyword evidence="9" id="KW-1185">Reference proteome</keyword>
<evidence type="ECO:0000256" key="1">
    <source>
        <dbReference type="ARBA" id="ARBA00010899"/>
    </source>
</evidence>
<name>A0A835QUB2_VANPL</name>
<feature type="region of interest" description="Disordered" evidence="6">
    <location>
        <begin position="574"/>
        <end position="593"/>
    </location>
</feature>
<feature type="coiled-coil region" evidence="5">
    <location>
        <begin position="477"/>
        <end position="504"/>
    </location>
</feature>
<reference evidence="8 9" key="1">
    <citation type="journal article" date="2020" name="Nat. Food">
        <title>A phased Vanilla planifolia genome enables genetic improvement of flavour and production.</title>
        <authorList>
            <person name="Hasing T."/>
            <person name="Tang H."/>
            <person name="Brym M."/>
            <person name="Khazi F."/>
            <person name="Huang T."/>
            <person name="Chambers A.H."/>
        </authorList>
    </citation>
    <scope>NUCLEOTIDE SEQUENCE [LARGE SCALE GENOMIC DNA]</scope>
    <source>
        <tissue evidence="8">Leaf</tissue>
    </source>
</reference>
<feature type="coiled-coil region" evidence="5">
    <location>
        <begin position="12"/>
        <end position="60"/>
    </location>
</feature>
<dbReference type="InterPro" id="IPR027417">
    <property type="entry name" value="P-loop_NTPase"/>
</dbReference>
<dbReference type="GO" id="GO:0008017">
    <property type="term" value="F:microtubule binding"/>
    <property type="evidence" value="ECO:0007669"/>
    <property type="project" value="InterPro"/>
</dbReference>
<dbReference type="Proteomes" id="UP000636800">
    <property type="component" value="Chromosome 5"/>
</dbReference>
<organism evidence="8 9">
    <name type="scientific">Vanilla planifolia</name>
    <name type="common">Vanilla</name>
    <dbReference type="NCBI Taxonomy" id="51239"/>
    <lineage>
        <taxon>Eukaryota</taxon>
        <taxon>Viridiplantae</taxon>
        <taxon>Streptophyta</taxon>
        <taxon>Embryophyta</taxon>
        <taxon>Tracheophyta</taxon>
        <taxon>Spermatophyta</taxon>
        <taxon>Magnoliopsida</taxon>
        <taxon>Liliopsida</taxon>
        <taxon>Asparagales</taxon>
        <taxon>Orchidaceae</taxon>
        <taxon>Vanilloideae</taxon>
        <taxon>Vanilleae</taxon>
        <taxon>Vanilla</taxon>
    </lineage>
</organism>
<dbReference type="InterPro" id="IPR027640">
    <property type="entry name" value="Kinesin-like_fam"/>
</dbReference>
<proteinExistence type="inferred from homology"/>
<keyword evidence="4" id="KW-0067">ATP-binding</keyword>
<dbReference type="PRINTS" id="PR00380">
    <property type="entry name" value="KINESINHEAVY"/>
</dbReference>
<dbReference type="FunFam" id="3.40.850.10:FF:000111">
    <property type="entry name" value="p-loop nucleoside triphosphate hydrolase superfamily protein with CH (Calponin Homology) domain"/>
    <property type="match status" value="1"/>
</dbReference>
<accession>A0A835QUB2</accession>
<dbReference type="SUPFAM" id="SSF52540">
    <property type="entry name" value="P-loop containing nucleoside triphosphate hydrolases"/>
    <property type="match status" value="1"/>
</dbReference>
<sequence>MEVQGLAPTTTLKENQNVKEAAENELRERLNNQQEKEAEMKELKERLLLMEHRLKQQEQDFRRQRQGNGMEEKTLVDMEEKALRLKKQQKWEMEQTEINDRLIKQHLIFDRQQKEIKELKLALSLTKVGMEDMKSQYLEEFGNLGKQLGTLANAASKYHKVLEENRKLYNQIQDLKGNIRVYCRVRPFLHGQASNMSTISRIDDQNITIASASKNGKDARRNFTFNKVFGPTATQEEIFSDTQPLIQSVLDGYNVCIFAYGQTGSGKTHTMSGPKELNEKTIGVNYRALNDLFYLSEQQIRNSTNKGLSVPDANIVPVRSTAEVIEIMNIGQKNRAVSSTAMNDRSSRSHSCLTIHVQGKELTSGNMLRGCMHLVDLAGSERVDKSEVKGDRLKEAQHINKSLAALGDVIASLAQKSAHVPYRNSKLTQLLQDSLGGQAKTLMFVHMSPEADALSETLSTLKFAERVATVELGAARVNKDNVEVKELKEQIAALKATMTNKGADEPLRTTVFSLDLSRMKPSIVTTNHEEDEIGYPTSNRKPMEEVGNIEIRGDSNRQKQPDNHSEEMLISMESPWPDSYQELGDDDKEASSGEWVDKVVVNNKVDTTSREGDGAQDQNFFQRYINDVRVYPELQLINNAGGKKASLDSHVNQFDFDSDDLENSTSDSSEVELLSQLNVSKIPRGISGGMSKIKKPQANGIKSTDGRNLSNGHVPSPSRKVLNGPNQTTNRTMRQPVSGDGKRSSLRALESKR</sequence>
<dbReference type="PANTHER" id="PTHR47972">
    <property type="entry name" value="KINESIN-LIKE PROTEIN KLP-3"/>
    <property type="match status" value="1"/>
</dbReference>
<feature type="binding site" evidence="4">
    <location>
        <begin position="261"/>
        <end position="268"/>
    </location>
    <ligand>
        <name>ATP</name>
        <dbReference type="ChEBI" id="CHEBI:30616"/>
    </ligand>
</feature>
<dbReference type="Gene3D" id="3.40.850.10">
    <property type="entry name" value="Kinesin motor domain"/>
    <property type="match status" value="2"/>
</dbReference>
<evidence type="ECO:0000313" key="8">
    <source>
        <dbReference type="EMBL" id="KAG0479810.1"/>
    </source>
</evidence>
<dbReference type="InterPro" id="IPR036961">
    <property type="entry name" value="Kinesin_motor_dom_sf"/>
</dbReference>
<dbReference type="SMART" id="SM00129">
    <property type="entry name" value="KISc"/>
    <property type="match status" value="1"/>
</dbReference>
<feature type="region of interest" description="Disordered" evidence="6">
    <location>
        <begin position="684"/>
        <end position="753"/>
    </location>
</feature>
<evidence type="ECO:0000259" key="7">
    <source>
        <dbReference type="PROSITE" id="PS50067"/>
    </source>
</evidence>
<feature type="compositionally biased region" description="Polar residues" evidence="6">
    <location>
        <begin position="724"/>
        <end position="735"/>
    </location>
</feature>
<evidence type="ECO:0000256" key="2">
    <source>
        <dbReference type="ARBA" id="ARBA00022701"/>
    </source>
</evidence>
<keyword evidence="5" id="KW-0175">Coiled coil</keyword>
<evidence type="ECO:0000256" key="5">
    <source>
        <dbReference type="SAM" id="Coils"/>
    </source>
</evidence>
<dbReference type="GO" id="GO:0007018">
    <property type="term" value="P:microtubule-based movement"/>
    <property type="evidence" value="ECO:0007669"/>
    <property type="project" value="InterPro"/>
</dbReference>
<keyword evidence="2" id="KW-0493">Microtubule</keyword>
<gene>
    <name evidence="8" type="ORF">HPP92_010668</name>
</gene>
<feature type="domain" description="Kinesin motor" evidence="7">
    <location>
        <begin position="178"/>
        <end position="470"/>
    </location>
</feature>
<protein>
    <recommendedName>
        <fullName evidence="7">Kinesin motor domain-containing protein</fullName>
    </recommendedName>
</protein>
<dbReference type="PANTHER" id="PTHR47972:SF39">
    <property type="entry name" value="KINESIN-LIKE PROTEIN KIN-14I"/>
    <property type="match status" value="1"/>
</dbReference>
<keyword evidence="3 4" id="KW-0505">Motor protein</keyword>
<comment type="caution">
    <text evidence="8">The sequence shown here is derived from an EMBL/GenBank/DDBJ whole genome shotgun (WGS) entry which is preliminary data.</text>
</comment>
<feature type="compositionally biased region" description="Polar residues" evidence="6">
    <location>
        <begin position="700"/>
        <end position="713"/>
    </location>
</feature>
<dbReference type="Pfam" id="PF00225">
    <property type="entry name" value="Kinesin"/>
    <property type="match status" value="1"/>
</dbReference>
<evidence type="ECO:0000313" key="9">
    <source>
        <dbReference type="Proteomes" id="UP000636800"/>
    </source>
</evidence>
<comment type="similarity">
    <text evidence="1">Belongs to the TRAFAC class myosin-kinesin ATPase superfamily. Kinesin family. KIN-14 subfamily.</text>
</comment>
<dbReference type="GO" id="GO:0003777">
    <property type="term" value="F:microtubule motor activity"/>
    <property type="evidence" value="ECO:0007669"/>
    <property type="project" value="InterPro"/>
</dbReference>
<dbReference type="GO" id="GO:0005524">
    <property type="term" value="F:ATP binding"/>
    <property type="evidence" value="ECO:0007669"/>
    <property type="project" value="UniProtKB-UniRule"/>
</dbReference>
<evidence type="ECO:0000256" key="4">
    <source>
        <dbReference type="PROSITE-ProRule" id="PRU00283"/>
    </source>
</evidence>
<keyword evidence="4" id="KW-0547">Nucleotide-binding</keyword>
<dbReference type="EMBL" id="JADCNL010000005">
    <property type="protein sequence ID" value="KAG0479810.1"/>
    <property type="molecule type" value="Genomic_DNA"/>
</dbReference>
<dbReference type="FunFam" id="3.40.850.10:FF:000178">
    <property type="entry name" value="Kinesin-related protein3"/>
    <property type="match status" value="1"/>
</dbReference>
<dbReference type="InterPro" id="IPR001752">
    <property type="entry name" value="Kinesin_motor_dom"/>
</dbReference>
<evidence type="ECO:0000256" key="6">
    <source>
        <dbReference type="SAM" id="MobiDB-lite"/>
    </source>
</evidence>
<dbReference type="PROSITE" id="PS50067">
    <property type="entry name" value="KINESIN_MOTOR_2"/>
    <property type="match status" value="1"/>
</dbReference>
<dbReference type="OrthoDB" id="207084at2759"/>